<protein>
    <submittedName>
        <fullName evidence="1">Uncharacterized protein</fullName>
    </submittedName>
</protein>
<dbReference type="Proteomes" id="UP000606974">
    <property type="component" value="Unassembled WGS sequence"/>
</dbReference>
<evidence type="ECO:0000313" key="1">
    <source>
        <dbReference type="EMBL" id="KAF7507683.1"/>
    </source>
</evidence>
<keyword evidence="2" id="KW-1185">Reference proteome</keyword>
<comment type="caution">
    <text evidence="1">The sequence shown here is derived from an EMBL/GenBank/DDBJ whole genome shotgun (WGS) entry which is preliminary data.</text>
</comment>
<dbReference type="EMBL" id="JAACFV010000065">
    <property type="protein sequence ID" value="KAF7507683.1"/>
    <property type="molecule type" value="Genomic_DNA"/>
</dbReference>
<dbReference type="AlphaFoldDB" id="A0A8H7AEX9"/>
<sequence length="62" mass="7102">MARDSSVRRWPERLPTDNATEDLRYDRLALGEGKIGFGKRWACRFVTSICWSPDTSLGQQSL</sequence>
<gene>
    <name evidence="1" type="ORF">GJ744_010236</name>
</gene>
<evidence type="ECO:0000313" key="2">
    <source>
        <dbReference type="Proteomes" id="UP000606974"/>
    </source>
</evidence>
<name>A0A8H7AEX9_9EURO</name>
<proteinExistence type="predicted"/>
<organism evidence="1 2">
    <name type="scientific">Endocarpon pusillum</name>
    <dbReference type="NCBI Taxonomy" id="364733"/>
    <lineage>
        <taxon>Eukaryota</taxon>
        <taxon>Fungi</taxon>
        <taxon>Dikarya</taxon>
        <taxon>Ascomycota</taxon>
        <taxon>Pezizomycotina</taxon>
        <taxon>Eurotiomycetes</taxon>
        <taxon>Chaetothyriomycetidae</taxon>
        <taxon>Verrucariales</taxon>
        <taxon>Verrucariaceae</taxon>
        <taxon>Endocarpon</taxon>
    </lineage>
</organism>
<accession>A0A8H7AEX9</accession>
<reference evidence="1" key="1">
    <citation type="submission" date="2020-02" db="EMBL/GenBank/DDBJ databases">
        <authorList>
            <person name="Palmer J.M."/>
        </authorList>
    </citation>
    <scope>NUCLEOTIDE SEQUENCE</scope>
    <source>
        <strain evidence="1">EPUS1.4</strain>
        <tissue evidence="1">Thallus</tissue>
    </source>
</reference>